<dbReference type="Pfam" id="PF00271">
    <property type="entry name" value="Helicase_C"/>
    <property type="match status" value="1"/>
</dbReference>
<keyword evidence="6" id="KW-0067">ATP-binding</keyword>
<evidence type="ECO:0000256" key="7">
    <source>
        <dbReference type="ARBA" id="ARBA00023125"/>
    </source>
</evidence>
<gene>
    <name evidence="13" type="primary">LOC112048458</name>
</gene>
<dbReference type="Proteomes" id="UP001652582">
    <property type="component" value="Chromosome 11"/>
</dbReference>
<evidence type="ECO:0000256" key="1">
    <source>
        <dbReference type="ARBA" id="ARBA00004123"/>
    </source>
</evidence>
<dbReference type="InterPro" id="IPR022707">
    <property type="entry name" value="Mot1_central_dom"/>
</dbReference>
<feature type="region of interest" description="Disordered" evidence="9">
    <location>
        <begin position="205"/>
        <end position="235"/>
    </location>
</feature>
<feature type="domain" description="Helicase C-terminal" evidence="11">
    <location>
        <begin position="1869"/>
        <end position="2025"/>
    </location>
</feature>
<evidence type="ECO:0000256" key="8">
    <source>
        <dbReference type="ARBA" id="ARBA00023242"/>
    </source>
</evidence>
<dbReference type="InterPro" id="IPR011989">
    <property type="entry name" value="ARM-like"/>
</dbReference>
<evidence type="ECO:0000259" key="10">
    <source>
        <dbReference type="PROSITE" id="PS51192"/>
    </source>
</evidence>
<dbReference type="InterPro" id="IPR049730">
    <property type="entry name" value="SNF2/RAD54-like_C"/>
</dbReference>
<dbReference type="InterPro" id="IPR044972">
    <property type="entry name" value="Mot1"/>
</dbReference>
<feature type="compositionally biased region" description="Low complexity" evidence="9">
    <location>
        <begin position="674"/>
        <end position="685"/>
    </location>
</feature>
<sequence>MTSRLDRLFVLLEAGSGAATRRAAALQLGEVQRAHPEELHRLLARLMKHLRAAAWETRVAATQAVEAILSKVPEWHPPPFTAKEEELEQDDIGRLRCESFDIEQVLEHGAHLMGSEGHEYDLEEEALSATDMKDRLVRQRQQLNSRLGLDVASSLGVDISAVYSNEDLLPVRAAKTEGTRRPVQELMSKGLSSREMNLAKRKARAAFSKQKSRDCDDASAPHTPTTPTAPVSSAPPALVLAPLEPERKKIKLEPPDEQLPDMSCGGCAVPGRDGSWGEGARWPLHAWCGALQAQLVSAAWEARHGAASALRELLRAPLAASAGHRAGMTPQQMEDAHQEWLEDMALRLLCVLALDRFGDFVSDQVVAPVRETCAQTLGVALAQLRAARVRLVAERVATLARQAQWEARHGALLAFKYLLAARQELAVECGALEYLMAGLEDGAEDVSGVAAGALAPAAAALAAARPERLARLAARLWQLLRDQDDLATPANAYMALLAALMALPAAATKLHPIDLTDVLPRLWPYLDHSASSVRKATLQTLRTLTKPLVTSDINGKTNSNNNIESDTKVNSESEVMTNGEVSQYLMWTAELLQVTMRHIYQRVLFEHVPEIQEIAVQVWQNLLRHAPLGTILVAACPMLALWLCLAMQPARLPLEASLLLNPPPTEQKERRNRAGAGASAEAGVEGEPRPGQKWYLGGSESQPAALRDAAVTRARCLAAEILGYLSCYLVQPAPGIEYKAEDESPIDCYIKVMVVYLRSGSALQRLVASLVISSWARHTVQYGLYPPCIVTDNKIQQESDSKHTEEKKDEQPSELAKMVPPLLITTLHTSLNQSLYYDEVALNCNRILQEARDLLAMMKHYKLPVDSEEFNNIVRLEQVSAMTAATQPLVAAMKAKRAAPSLEERRAALHSAVANCTLEQATLNISVQAALSSAVAQLAALPERLNPVVRPLMESIKKEASEELQRASARTLAALLAQLVDRQSGPNNKVLVNLKAFLRCDPEYTPRISLENAQDANGDSGSGDSGAESKAETLSSHGPTLDKFDGIITLREQHRSAERVVPRRGRPPAHSQQQQHELSVELFPHEDEVSEYCIITTLREQHRSAERVVPRRGRPPAHSQQQQHELSVELFPHEDEVSEYCIITTLREQHRSAERVVPRRGRPPAHSQQQQHELSVELFPHEDEVSEYCIITTLREQHRSAERVVPRRGRPPAHSQQQQHELSVELFPHEDEVSEYCIITTLREQHRSAERVVPRRGRPPAHSQQQQHELSVELFPHEDEARKLLRIQRRGATMALTSLTEYFGDQLPEKLTKMWEFITQPFEKVMTDNELESLEEEAAEELISRLQVVEAVASSVGKGLWATLLGGISACAALTRAKYTALRHMAARGLAALAARDPHPVMDTLVHELIEALSEISNDRVRCGAAESLARMVDALQLQLVPYIVLLVVPLLGRMSDHNESVRMMSTRCFATLIQLMPLDGAVPEPAGLSQDMRERKARDKHFLEQLFNPKSIKDYKIPVPVSAELRSYQQAGVNWLRFLNEYKLHGVLCDDMGLGKTLQSIVVVAGSHYERKLRREPSMPSLVVCPPTLTGHWVFEVNKFISTKYLNPLQYVGPPAERERLRTHVHFYNLVVASYDIVRKDIDFFSSIKWNYCVLDEGHVIKNGKTKAFKAIKQIVANHRLILSGTPIQNNVLELWSLFDFLMPGLLGTERQFTARYSRPILAARDPRAPPHHLQAGALACEALHRQVLPFLLRRVKEDVLRELPPKITQDYYCELSPLQRRLYEHFSREHMPQDIESSRTHVFQALHYLQNVCNHPKLVLVAEHPEAARVAKQLAAHNSSLDDIEHGAKLPALKQLLLDCGIGTSPPAGDAVAVVSQHRALIFCQLKKMLDIVEKDLLQKHLPSVSYLRLDGSVPPHQRHSIVTRFNTDVSIDVLLLTTAVGGLGLNLTGADTVIFVEHDWNPMKDLQAMDRAHRIGQKRVVNVYRLITRDTLEEKIMGLQKFKLMTANTVISSENAAMETMGTDQLLDLFQTSPGPSTSSSQQQPPKSVINNLPDLWDDKQYEEEYDMSTFVKSLKKMKA</sequence>
<keyword evidence="12" id="KW-1185">Reference proteome</keyword>
<evidence type="ECO:0000256" key="2">
    <source>
        <dbReference type="ARBA" id="ARBA00022737"/>
    </source>
</evidence>
<feature type="region of interest" description="Disordered" evidence="9">
    <location>
        <begin position="555"/>
        <end position="574"/>
    </location>
</feature>
<feature type="region of interest" description="Disordered" evidence="9">
    <location>
        <begin position="1054"/>
        <end position="1076"/>
    </location>
</feature>
<evidence type="ECO:0000313" key="13">
    <source>
        <dbReference type="RefSeq" id="XP_052740467.1"/>
    </source>
</evidence>
<evidence type="ECO:0000313" key="12">
    <source>
        <dbReference type="Proteomes" id="UP001652582"/>
    </source>
</evidence>
<evidence type="ECO:0000256" key="3">
    <source>
        <dbReference type="ARBA" id="ARBA00022741"/>
    </source>
</evidence>
<protein>
    <submittedName>
        <fullName evidence="13">TATA-binding protein-associated factor 172</fullName>
    </submittedName>
</protein>
<accession>A0ABM3LN29</accession>
<name>A0ABM3LN29_BICAN</name>
<evidence type="ECO:0000256" key="9">
    <source>
        <dbReference type="SAM" id="MobiDB-lite"/>
    </source>
</evidence>
<proteinExistence type="predicted"/>
<feature type="region of interest" description="Disordered" evidence="9">
    <location>
        <begin position="661"/>
        <end position="693"/>
    </location>
</feature>
<feature type="region of interest" description="Disordered" evidence="9">
    <location>
        <begin position="1009"/>
        <end position="1042"/>
    </location>
</feature>
<dbReference type="SUPFAM" id="SSF48371">
    <property type="entry name" value="ARM repeat"/>
    <property type="match status" value="1"/>
</dbReference>
<dbReference type="InterPro" id="IPR014001">
    <property type="entry name" value="Helicase_ATP-bd"/>
</dbReference>
<dbReference type="Pfam" id="PF00176">
    <property type="entry name" value="SNF2-rel_dom"/>
    <property type="match status" value="1"/>
</dbReference>
<dbReference type="PANTHER" id="PTHR36498">
    <property type="entry name" value="TATA-BINDING PROTEIN-ASSOCIATED FACTOR 172"/>
    <property type="match status" value="1"/>
</dbReference>
<dbReference type="PANTHER" id="PTHR36498:SF1">
    <property type="entry name" value="TATA-BINDING PROTEIN-ASSOCIATED FACTOR 172"/>
    <property type="match status" value="1"/>
</dbReference>
<keyword evidence="5" id="KW-0347">Helicase</keyword>
<keyword evidence="7" id="KW-0238">DNA-binding</keyword>
<dbReference type="InterPro" id="IPR001650">
    <property type="entry name" value="Helicase_C-like"/>
</dbReference>
<evidence type="ECO:0000256" key="5">
    <source>
        <dbReference type="ARBA" id="ARBA00022806"/>
    </source>
</evidence>
<dbReference type="InterPro" id="IPR000330">
    <property type="entry name" value="SNF2_N"/>
</dbReference>
<dbReference type="Pfam" id="PF12054">
    <property type="entry name" value="DUF3535"/>
    <property type="match status" value="2"/>
</dbReference>
<dbReference type="CDD" id="cd17999">
    <property type="entry name" value="DEXHc_Mot1"/>
    <property type="match status" value="1"/>
</dbReference>
<dbReference type="SMART" id="SM00490">
    <property type="entry name" value="HELICc"/>
    <property type="match status" value="1"/>
</dbReference>
<dbReference type="SMART" id="SM00487">
    <property type="entry name" value="DEXDc"/>
    <property type="match status" value="1"/>
</dbReference>
<evidence type="ECO:0000256" key="4">
    <source>
        <dbReference type="ARBA" id="ARBA00022801"/>
    </source>
</evidence>
<dbReference type="InterPro" id="IPR027417">
    <property type="entry name" value="P-loop_NTPase"/>
</dbReference>
<feature type="compositionally biased region" description="Polar residues" evidence="9">
    <location>
        <begin position="555"/>
        <end position="564"/>
    </location>
</feature>
<reference evidence="13" key="1">
    <citation type="submission" date="2025-08" db="UniProtKB">
        <authorList>
            <consortium name="RefSeq"/>
        </authorList>
    </citation>
    <scope>IDENTIFICATION</scope>
</reference>
<evidence type="ECO:0000256" key="6">
    <source>
        <dbReference type="ARBA" id="ARBA00022840"/>
    </source>
</evidence>
<dbReference type="RefSeq" id="XP_052740467.1">
    <property type="nucleotide sequence ID" value="XM_052884507.1"/>
</dbReference>
<keyword evidence="8" id="KW-0539">Nucleus</keyword>
<dbReference type="CDD" id="cd18793">
    <property type="entry name" value="SF2_C_SNF"/>
    <property type="match status" value="1"/>
</dbReference>
<dbReference type="PROSITE" id="PS51194">
    <property type="entry name" value="HELICASE_CTER"/>
    <property type="match status" value="1"/>
</dbReference>
<feature type="region of interest" description="Disordered" evidence="9">
    <location>
        <begin position="2031"/>
        <end position="2057"/>
    </location>
</feature>
<feature type="compositionally biased region" description="Low complexity" evidence="9">
    <location>
        <begin position="218"/>
        <end position="235"/>
    </location>
</feature>
<dbReference type="InterPro" id="IPR038718">
    <property type="entry name" value="SNF2-like_sf"/>
</dbReference>
<dbReference type="InterPro" id="IPR016024">
    <property type="entry name" value="ARM-type_fold"/>
</dbReference>
<dbReference type="SUPFAM" id="SSF52540">
    <property type="entry name" value="P-loop containing nucleoside triphosphate hydrolases"/>
    <property type="match status" value="2"/>
</dbReference>
<organism evidence="12 13">
    <name type="scientific">Bicyclus anynana</name>
    <name type="common">Squinting bush brown butterfly</name>
    <dbReference type="NCBI Taxonomy" id="110368"/>
    <lineage>
        <taxon>Eukaryota</taxon>
        <taxon>Metazoa</taxon>
        <taxon>Ecdysozoa</taxon>
        <taxon>Arthropoda</taxon>
        <taxon>Hexapoda</taxon>
        <taxon>Insecta</taxon>
        <taxon>Pterygota</taxon>
        <taxon>Neoptera</taxon>
        <taxon>Endopterygota</taxon>
        <taxon>Lepidoptera</taxon>
        <taxon>Glossata</taxon>
        <taxon>Ditrysia</taxon>
        <taxon>Papilionoidea</taxon>
        <taxon>Nymphalidae</taxon>
        <taxon>Satyrinae</taxon>
        <taxon>Satyrini</taxon>
        <taxon>Mycalesina</taxon>
        <taxon>Bicyclus</taxon>
    </lineage>
</organism>
<dbReference type="Gene3D" id="3.40.50.10810">
    <property type="entry name" value="Tandem AAA-ATPase domain"/>
    <property type="match status" value="1"/>
</dbReference>
<evidence type="ECO:0000259" key="11">
    <source>
        <dbReference type="PROSITE" id="PS51194"/>
    </source>
</evidence>
<dbReference type="Gene3D" id="1.25.10.10">
    <property type="entry name" value="Leucine-rich Repeat Variant"/>
    <property type="match status" value="2"/>
</dbReference>
<keyword evidence="3" id="KW-0547">Nucleotide-binding</keyword>
<dbReference type="GeneID" id="112048458"/>
<keyword evidence="2" id="KW-0677">Repeat</keyword>
<comment type="subcellular location">
    <subcellularLocation>
        <location evidence="1">Nucleus</location>
    </subcellularLocation>
</comment>
<feature type="domain" description="Helicase ATP-binding" evidence="10">
    <location>
        <begin position="1538"/>
        <end position="1706"/>
    </location>
</feature>
<dbReference type="Gene3D" id="3.40.50.300">
    <property type="entry name" value="P-loop containing nucleotide triphosphate hydrolases"/>
    <property type="match status" value="1"/>
</dbReference>
<dbReference type="PROSITE" id="PS51192">
    <property type="entry name" value="HELICASE_ATP_BIND_1"/>
    <property type="match status" value="1"/>
</dbReference>
<feature type="compositionally biased region" description="Low complexity" evidence="9">
    <location>
        <begin position="2034"/>
        <end position="2051"/>
    </location>
</feature>
<dbReference type="InterPro" id="IPR044078">
    <property type="entry name" value="Mot1_ATP-bd"/>
</dbReference>
<keyword evidence="4" id="KW-0378">Hydrolase</keyword>